<proteinExistence type="predicted"/>
<keyword evidence="3" id="KW-1185">Reference proteome</keyword>
<dbReference type="AlphaFoldDB" id="A0A4R3MCN4"/>
<feature type="signal peptide" evidence="1">
    <location>
        <begin position="1"/>
        <end position="23"/>
    </location>
</feature>
<evidence type="ECO:0000313" key="3">
    <source>
        <dbReference type="Proteomes" id="UP000295678"/>
    </source>
</evidence>
<reference evidence="2 3" key="1">
    <citation type="submission" date="2019-03" db="EMBL/GenBank/DDBJ databases">
        <title>Genomic Encyclopedia of Type Strains, Phase IV (KMG-IV): sequencing the most valuable type-strain genomes for metagenomic binning, comparative biology and taxonomic classification.</title>
        <authorList>
            <person name="Goeker M."/>
        </authorList>
    </citation>
    <scope>NUCLEOTIDE SEQUENCE [LARGE SCALE GENOMIC DNA]</scope>
    <source>
        <strain evidence="2 3">DSM 19345</strain>
    </source>
</reference>
<gene>
    <name evidence="2" type="ORF">EDC22_10458</name>
</gene>
<dbReference type="EMBL" id="SMAK01000004">
    <property type="protein sequence ID" value="TCT11301.1"/>
    <property type="molecule type" value="Genomic_DNA"/>
</dbReference>
<feature type="chain" id="PRO_5020458796" evidence="1">
    <location>
        <begin position="24"/>
        <end position="150"/>
    </location>
</feature>
<comment type="caution">
    <text evidence="2">The sequence shown here is derived from an EMBL/GenBank/DDBJ whole genome shotgun (WGS) entry which is preliminary data.</text>
</comment>
<evidence type="ECO:0000313" key="2">
    <source>
        <dbReference type="EMBL" id="TCT11301.1"/>
    </source>
</evidence>
<protein>
    <submittedName>
        <fullName evidence="2">Uncharacterized protein</fullName>
    </submittedName>
</protein>
<accession>A0A4R3MCN4</accession>
<sequence>MRSGRLAVFAFLAAVTAPVSLQADPVVAAAQALPVEIVHLRIGGRWDGEDGTSGYHRFIVARAAPGSRAARLIVQWIDSAGESSGETIVATTEITELTETEHELTGFQAETESEGTTLHLDTVDLATATIGGITVFLEGPGSYVATPASN</sequence>
<evidence type="ECO:0000256" key="1">
    <source>
        <dbReference type="SAM" id="SignalP"/>
    </source>
</evidence>
<dbReference type="Proteomes" id="UP000295678">
    <property type="component" value="Unassembled WGS sequence"/>
</dbReference>
<keyword evidence="1" id="KW-0732">Signal</keyword>
<dbReference type="RefSeq" id="WP_132806070.1">
    <property type="nucleotide sequence ID" value="NZ_SMAK01000004.1"/>
</dbReference>
<organism evidence="2 3">
    <name type="scientific">Tepidamorphus gemmatus</name>
    <dbReference type="NCBI Taxonomy" id="747076"/>
    <lineage>
        <taxon>Bacteria</taxon>
        <taxon>Pseudomonadati</taxon>
        <taxon>Pseudomonadota</taxon>
        <taxon>Alphaproteobacteria</taxon>
        <taxon>Hyphomicrobiales</taxon>
        <taxon>Tepidamorphaceae</taxon>
        <taxon>Tepidamorphus</taxon>
    </lineage>
</organism>
<name>A0A4R3MCN4_9HYPH</name>